<dbReference type="KEGG" id="esj:SJ05684_b52940"/>
<dbReference type="EMBL" id="CP023068">
    <property type="protein sequence ID" value="ASY66276.1"/>
    <property type="molecule type" value="Genomic_DNA"/>
</dbReference>
<evidence type="ECO:0000313" key="2">
    <source>
        <dbReference type="Proteomes" id="UP000217211"/>
    </source>
</evidence>
<protein>
    <submittedName>
        <fullName evidence="1">Uncharacterized protein</fullName>
    </submittedName>
</protein>
<keyword evidence="1" id="KW-0614">Plasmid</keyword>
<dbReference type="AlphaFoldDB" id="A0A249PKF5"/>
<sequence length="41" mass="4137">MVSCENGLAIVAPRNHGIGCARIVTGCYGLGCQLAAFGLLS</sequence>
<geneLocation type="plasmid" evidence="2">
    <name>psj05684b</name>
</geneLocation>
<gene>
    <name evidence="1" type="ORF">SJ05684_b52940</name>
</gene>
<organism evidence="1 2">
    <name type="scientific">Sinorhizobium sojae CCBAU 05684</name>
    <dbReference type="NCBI Taxonomy" id="716928"/>
    <lineage>
        <taxon>Bacteria</taxon>
        <taxon>Pseudomonadati</taxon>
        <taxon>Pseudomonadota</taxon>
        <taxon>Alphaproteobacteria</taxon>
        <taxon>Hyphomicrobiales</taxon>
        <taxon>Rhizobiaceae</taxon>
        <taxon>Sinorhizobium/Ensifer group</taxon>
        <taxon>Sinorhizobium</taxon>
    </lineage>
</organism>
<dbReference type="Proteomes" id="UP000217211">
    <property type="component" value="Plasmid pSJ05684b"/>
</dbReference>
<accession>A0A249PKF5</accession>
<reference evidence="1 2" key="1">
    <citation type="submission" date="2017-08" db="EMBL/GenBank/DDBJ databases">
        <title>Multipartite genome sequences of Sinorhizobium species nodulating soybeans.</title>
        <authorList>
            <person name="Tian C.F."/>
        </authorList>
    </citation>
    <scope>NUCLEOTIDE SEQUENCE [LARGE SCALE GENOMIC DNA]</scope>
    <source>
        <strain evidence="1 2">CCBAU 05684</strain>
        <plasmid evidence="2">psj05684b</plasmid>
    </source>
</reference>
<evidence type="ECO:0000313" key="1">
    <source>
        <dbReference type="EMBL" id="ASY66276.1"/>
    </source>
</evidence>
<name>A0A249PKF5_9HYPH</name>
<proteinExistence type="predicted"/>
<keyword evidence="2" id="KW-1185">Reference proteome</keyword>